<keyword evidence="5" id="KW-0677">Repeat</keyword>
<accession>A0A2S9XCN5</accession>
<feature type="binding site" evidence="13 15">
    <location>
        <position position="306"/>
    </location>
    <ligand>
        <name>IMP</name>
        <dbReference type="ChEBI" id="CHEBI:58053"/>
    </ligand>
</feature>
<dbReference type="GO" id="GO:0006177">
    <property type="term" value="P:GMP biosynthetic process"/>
    <property type="evidence" value="ECO:0007669"/>
    <property type="project" value="UniProtKB-UniRule"/>
</dbReference>
<dbReference type="NCBIfam" id="TIGR01302">
    <property type="entry name" value="IMP_dehydrog"/>
    <property type="match status" value="1"/>
</dbReference>
<dbReference type="Pfam" id="PF00571">
    <property type="entry name" value="CBS"/>
    <property type="match status" value="2"/>
</dbReference>
<evidence type="ECO:0000256" key="18">
    <source>
        <dbReference type="PROSITE-ProRule" id="PRU00703"/>
    </source>
</evidence>
<dbReference type="InterPro" id="IPR001093">
    <property type="entry name" value="IMP_DH_GMPRt"/>
</dbReference>
<evidence type="ECO:0000256" key="5">
    <source>
        <dbReference type="ARBA" id="ARBA00022737"/>
    </source>
</evidence>
<evidence type="ECO:0000256" key="11">
    <source>
        <dbReference type="ARBA" id="ARBA00023122"/>
    </source>
</evidence>
<comment type="subunit">
    <text evidence="3 13">Homotetramer.</text>
</comment>
<dbReference type="InterPro" id="IPR013785">
    <property type="entry name" value="Aldolase_TIM"/>
</dbReference>
<dbReference type="GO" id="GO:0000166">
    <property type="term" value="F:nucleotide binding"/>
    <property type="evidence" value="ECO:0007669"/>
    <property type="project" value="UniProtKB-UniRule"/>
</dbReference>
<dbReference type="PANTHER" id="PTHR11911:SF111">
    <property type="entry name" value="INOSINE-5'-MONOPHOSPHATE DEHYDROGENASE"/>
    <property type="match status" value="1"/>
</dbReference>
<dbReference type="PROSITE" id="PS00487">
    <property type="entry name" value="IMP_DH_GMP_RED"/>
    <property type="match status" value="1"/>
</dbReference>
<feature type="binding site" description="in other chain" evidence="13 17">
    <location>
        <position position="308"/>
    </location>
    <ligand>
        <name>K(+)</name>
        <dbReference type="ChEBI" id="CHEBI:29103"/>
        <note>ligand shared between two tetrameric partners</note>
    </ligand>
</feature>
<feature type="domain" description="CBS" evidence="21">
    <location>
        <begin position="95"/>
        <end position="157"/>
    </location>
</feature>
<dbReference type="PROSITE" id="PS51371">
    <property type="entry name" value="CBS"/>
    <property type="match status" value="2"/>
</dbReference>
<keyword evidence="23" id="KW-1185">Reference proteome</keyword>
<comment type="function">
    <text evidence="13">Catalyzes the conversion of inosine 5'-phosphate (IMP) to xanthosine 5'-phosphate (XMP), the first committed and rate-limiting step in the de novo synthesis of guanine nucleotides, and therefore plays an important role in the regulation of cell growth.</text>
</comment>
<gene>
    <name evidence="13 22" type="primary">guaB</name>
    <name evidence="22" type="ORF">ENSA5_63230</name>
</gene>
<feature type="binding site" evidence="13 16">
    <location>
        <begin position="301"/>
        <end position="303"/>
    </location>
    <ligand>
        <name>NAD(+)</name>
        <dbReference type="ChEBI" id="CHEBI:57540"/>
    </ligand>
</feature>
<dbReference type="SMART" id="SM00116">
    <property type="entry name" value="CBS"/>
    <property type="match status" value="2"/>
</dbReference>
<evidence type="ECO:0000256" key="17">
    <source>
        <dbReference type="PIRSR" id="PIRSR000130-4"/>
    </source>
</evidence>
<organism evidence="22 23">
    <name type="scientific">Enhygromyxa salina</name>
    <dbReference type="NCBI Taxonomy" id="215803"/>
    <lineage>
        <taxon>Bacteria</taxon>
        <taxon>Pseudomonadati</taxon>
        <taxon>Myxococcota</taxon>
        <taxon>Polyangia</taxon>
        <taxon>Nannocystales</taxon>
        <taxon>Nannocystaceae</taxon>
        <taxon>Enhygromyxa</taxon>
    </lineage>
</organism>
<evidence type="ECO:0000256" key="4">
    <source>
        <dbReference type="ARBA" id="ARBA00022723"/>
    </source>
</evidence>
<feature type="binding site" evidence="13 15">
    <location>
        <position position="419"/>
    </location>
    <ligand>
        <name>IMP</name>
        <dbReference type="ChEBI" id="CHEBI:58053"/>
    </ligand>
</feature>
<dbReference type="InterPro" id="IPR000644">
    <property type="entry name" value="CBS_dom"/>
</dbReference>
<dbReference type="UniPathway" id="UPA00601">
    <property type="reaction ID" value="UER00295"/>
</dbReference>
<evidence type="ECO:0000259" key="21">
    <source>
        <dbReference type="PROSITE" id="PS51371"/>
    </source>
</evidence>
<comment type="caution">
    <text evidence="22">The sequence shown here is derived from an EMBL/GenBank/DDBJ whole genome shotgun (WGS) entry which is preliminary data.</text>
</comment>
<comment type="caution">
    <text evidence="13">Lacks conserved residue(s) required for the propagation of feature annotation.</text>
</comment>
<feature type="active site" description="Proton acceptor" evidence="13 14">
    <location>
        <position position="404"/>
    </location>
</feature>
<feature type="active site" description="Thioimidate intermediate" evidence="13 14">
    <location>
        <position position="308"/>
    </location>
</feature>
<evidence type="ECO:0000256" key="3">
    <source>
        <dbReference type="ARBA" id="ARBA00011881"/>
    </source>
</evidence>
<keyword evidence="9 13" id="KW-0560">Oxidoreductase</keyword>
<dbReference type="Gene3D" id="3.20.20.70">
    <property type="entry name" value="Aldolase class I"/>
    <property type="match status" value="1"/>
</dbReference>
<proteinExistence type="inferred from homology"/>
<dbReference type="SUPFAM" id="SSF54631">
    <property type="entry name" value="CBS-domain pair"/>
    <property type="match status" value="1"/>
</dbReference>
<evidence type="ECO:0000256" key="12">
    <source>
        <dbReference type="ARBA" id="ARBA00048028"/>
    </source>
</evidence>
<feature type="binding site" evidence="13">
    <location>
        <position position="474"/>
    </location>
    <ligand>
        <name>K(+)</name>
        <dbReference type="ChEBI" id="CHEBI:29103"/>
        <note>ligand shared between two tetrameric partners</note>
    </ligand>
</feature>
<dbReference type="RefSeq" id="WP_106395496.1">
    <property type="nucleotide sequence ID" value="NZ_PVNK01000276.1"/>
</dbReference>
<feature type="binding site" evidence="16">
    <location>
        <begin position="251"/>
        <end position="253"/>
    </location>
    <ligand>
        <name>NAD(+)</name>
        <dbReference type="ChEBI" id="CHEBI:57540"/>
    </ligand>
</feature>
<evidence type="ECO:0000256" key="16">
    <source>
        <dbReference type="PIRSR" id="PIRSR000130-3"/>
    </source>
</evidence>
<dbReference type="Pfam" id="PF00478">
    <property type="entry name" value="IMPDH"/>
    <property type="match status" value="1"/>
</dbReference>
<keyword evidence="11 18" id="KW-0129">CBS domain</keyword>
<dbReference type="CDD" id="cd04601">
    <property type="entry name" value="CBS_pair_IMPDH"/>
    <property type="match status" value="1"/>
</dbReference>
<dbReference type="Proteomes" id="UP000237968">
    <property type="component" value="Unassembled WGS sequence"/>
</dbReference>
<evidence type="ECO:0000256" key="14">
    <source>
        <dbReference type="PIRSR" id="PIRSR000130-1"/>
    </source>
</evidence>
<dbReference type="HAMAP" id="MF_01964">
    <property type="entry name" value="IMPDH"/>
    <property type="match status" value="1"/>
</dbReference>
<evidence type="ECO:0000313" key="23">
    <source>
        <dbReference type="Proteomes" id="UP000237968"/>
    </source>
</evidence>
<dbReference type="PIRSF" id="PIRSF000130">
    <property type="entry name" value="IMPDH"/>
    <property type="match status" value="1"/>
</dbReference>
<keyword evidence="6 13" id="KW-0332">GMP biosynthesis</keyword>
<feature type="binding site" evidence="13">
    <location>
        <position position="251"/>
    </location>
    <ligand>
        <name>NAD(+)</name>
        <dbReference type="ChEBI" id="CHEBI:57540"/>
    </ligand>
</feature>
<sequence length="491" mass="52020">MPSSSEIREALTFDDVLLEPGYSEVLPRDVEMSTRLTRGIGLRTPLLSAAMDTVTEAETAIVMARMGGIGIVHKNLSIEQQAREIRKVKKSESGMVADPLTIKPGATLREALGLMEQHGFSGLPVVENPGTPGKPLGILTSRDLRFETNLDQTVADVMTKDVITVPQGIAPGKARLILHQHRIEKLLVVDKTGNLLGLITVKDILKSDSYPSANKDSDGRLRVGAAVGTAPDTMERVAALNAQGVDVVVVDTAHGHSRGVIDMVKAIRAEFRDLQIIAGNIATPAAFTALVEAGADGVKVGIGPGSICTTRVVAGVGVPQISAIMDVARVSKQTDVPIIADGGIKYSGDVVKALAAGADSVMIGSLLAGTDEAPGELVLYQGRSYKVYRGMGSIGAMKAGSKDRYFQAAVAEERKLVPEGIEGRVPYRGRLGDSLYQLLGGVRSGMGYVGAATIAELAEKSVFRRISSQGLRESHVHDVIITKEAPNYRME</sequence>
<dbReference type="InterPro" id="IPR015875">
    <property type="entry name" value="IMP_DH/GMP_Rdtase_CS"/>
</dbReference>
<feature type="binding site" evidence="13">
    <location>
        <position position="475"/>
    </location>
    <ligand>
        <name>K(+)</name>
        <dbReference type="ChEBI" id="CHEBI:29103"/>
        <note>ligand shared between two tetrameric partners</note>
    </ligand>
</feature>
<evidence type="ECO:0000256" key="1">
    <source>
        <dbReference type="ARBA" id="ARBA00001958"/>
    </source>
</evidence>
<comment type="activity regulation">
    <text evidence="13">Mycophenolic acid (MPA) is a non-competitive inhibitor that prevents formation of the closed enzyme conformation by binding to the same site as the amobile flap. In contrast, mizoribine monophosphate (MZP) is a competitive inhibitor that induces the closed conformation. MPA is a potent inhibitor of mammalian IMPDHs but a poor inhibitor of the bacterial enzymes. MZP is a more potent inhibitor of bacterial IMPDH.</text>
</comment>
<feature type="binding site" evidence="13 15">
    <location>
        <begin position="341"/>
        <end position="343"/>
    </location>
    <ligand>
        <name>IMP</name>
        <dbReference type="ChEBI" id="CHEBI:58053"/>
    </ligand>
</feature>
<dbReference type="SUPFAM" id="SSF51412">
    <property type="entry name" value="Inosine monophosphate dehydrogenase (IMPDH)"/>
    <property type="match status" value="1"/>
</dbReference>
<protein>
    <recommendedName>
        <fullName evidence="13 20">Inosine-5'-monophosphate dehydrogenase</fullName>
        <shortName evidence="13">IMP dehydrogenase</shortName>
        <shortName evidence="13">IMPD</shortName>
        <shortName evidence="13">IMPDH</shortName>
        <ecNumber evidence="13 20">1.1.1.205</ecNumber>
    </recommendedName>
</protein>
<feature type="binding site" description="in other chain" evidence="13 17">
    <location>
        <position position="303"/>
    </location>
    <ligand>
        <name>K(+)</name>
        <dbReference type="ChEBI" id="CHEBI:29103"/>
        <note>ligand shared between two tetrameric partners</note>
    </ligand>
</feature>
<dbReference type="FunFam" id="3.20.20.70:FF:000003">
    <property type="entry name" value="GMP reductase"/>
    <property type="match status" value="1"/>
</dbReference>
<evidence type="ECO:0000256" key="9">
    <source>
        <dbReference type="ARBA" id="ARBA00023002"/>
    </source>
</evidence>
<comment type="pathway">
    <text evidence="13 20">Purine metabolism; XMP biosynthesis via de novo pathway; XMP from IMP: step 1/1.</text>
</comment>
<dbReference type="GO" id="GO:0003938">
    <property type="term" value="F:IMP dehydrogenase activity"/>
    <property type="evidence" value="ECO:0007669"/>
    <property type="project" value="UniProtKB-UniRule"/>
</dbReference>
<evidence type="ECO:0000256" key="20">
    <source>
        <dbReference type="RuleBase" id="RU003928"/>
    </source>
</evidence>
<keyword evidence="8 13" id="KW-0630">Potassium</keyword>
<dbReference type="GO" id="GO:0046872">
    <property type="term" value="F:metal ion binding"/>
    <property type="evidence" value="ECO:0007669"/>
    <property type="project" value="UniProtKB-UniRule"/>
</dbReference>
<keyword evidence="10 13" id="KW-0520">NAD</keyword>
<comment type="catalytic activity">
    <reaction evidence="12 13 20">
        <text>IMP + NAD(+) + H2O = XMP + NADH + H(+)</text>
        <dbReference type="Rhea" id="RHEA:11708"/>
        <dbReference type="ChEBI" id="CHEBI:15377"/>
        <dbReference type="ChEBI" id="CHEBI:15378"/>
        <dbReference type="ChEBI" id="CHEBI:57464"/>
        <dbReference type="ChEBI" id="CHEBI:57540"/>
        <dbReference type="ChEBI" id="CHEBI:57945"/>
        <dbReference type="ChEBI" id="CHEBI:58053"/>
        <dbReference type="EC" id="1.1.1.205"/>
    </reaction>
</comment>
<dbReference type="AlphaFoldDB" id="A0A2S9XCN5"/>
<evidence type="ECO:0000256" key="6">
    <source>
        <dbReference type="ARBA" id="ARBA00022749"/>
    </source>
</evidence>
<evidence type="ECO:0000256" key="10">
    <source>
        <dbReference type="ARBA" id="ARBA00023027"/>
    </source>
</evidence>
<comment type="cofactor">
    <cofactor evidence="1 13">
        <name>K(+)</name>
        <dbReference type="ChEBI" id="CHEBI:29103"/>
    </cofactor>
</comment>
<evidence type="ECO:0000256" key="2">
    <source>
        <dbReference type="ARBA" id="ARBA00005502"/>
    </source>
</evidence>
<reference evidence="22 23" key="1">
    <citation type="submission" date="2018-03" db="EMBL/GenBank/DDBJ databases">
        <title>Draft Genome Sequences of the Obligatory Marine Myxobacteria Enhygromyxa salina SWB005.</title>
        <authorList>
            <person name="Poehlein A."/>
            <person name="Moghaddam J.A."/>
            <person name="Harms H."/>
            <person name="Alanjari M."/>
            <person name="Koenig G.M."/>
            <person name="Daniel R."/>
            <person name="Schaeberle T.F."/>
        </authorList>
    </citation>
    <scope>NUCLEOTIDE SEQUENCE [LARGE SCALE GENOMIC DNA]</scope>
    <source>
        <strain evidence="22 23">SWB005</strain>
    </source>
</reference>
<dbReference type="InterPro" id="IPR005990">
    <property type="entry name" value="IMP_DH"/>
</dbReference>
<dbReference type="EMBL" id="PVNK01000276">
    <property type="protein sequence ID" value="PRP90616.1"/>
    <property type="molecule type" value="Genomic_DNA"/>
</dbReference>
<evidence type="ECO:0000313" key="22">
    <source>
        <dbReference type="EMBL" id="PRP90616.1"/>
    </source>
</evidence>
<feature type="binding site" evidence="13 15">
    <location>
        <begin position="364"/>
        <end position="365"/>
    </location>
    <ligand>
        <name>IMP</name>
        <dbReference type="ChEBI" id="CHEBI:58053"/>
    </ligand>
</feature>
<dbReference type="CDD" id="cd00381">
    <property type="entry name" value="IMPDH"/>
    <property type="match status" value="1"/>
</dbReference>
<evidence type="ECO:0000256" key="19">
    <source>
        <dbReference type="RuleBase" id="RU003927"/>
    </source>
</evidence>
<dbReference type="SMART" id="SM01240">
    <property type="entry name" value="IMPDH"/>
    <property type="match status" value="1"/>
</dbReference>
<keyword evidence="4 13" id="KW-0479">Metal-binding</keyword>
<dbReference type="PANTHER" id="PTHR11911">
    <property type="entry name" value="INOSINE-5-MONOPHOSPHATE DEHYDROGENASE RELATED"/>
    <property type="match status" value="1"/>
</dbReference>
<dbReference type="InterPro" id="IPR046342">
    <property type="entry name" value="CBS_dom_sf"/>
</dbReference>
<evidence type="ECO:0000256" key="7">
    <source>
        <dbReference type="ARBA" id="ARBA00022755"/>
    </source>
</evidence>
<keyword evidence="7 13" id="KW-0658">Purine biosynthesis</keyword>
<feature type="binding site" evidence="13 15">
    <location>
        <begin position="388"/>
        <end position="392"/>
    </location>
    <ligand>
        <name>IMP</name>
        <dbReference type="ChEBI" id="CHEBI:58053"/>
    </ligand>
</feature>
<dbReference type="EC" id="1.1.1.205" evidence="13 20"/>
<comment type="similarity">
    <text evidence="2 13 19">Belongs to the IMPDH/GMPR family.</text>
</comment>
<feature type="domain" description="CBS" evidence="21">
    <location>
        <begin position="158"/>
        <end position="217"/>
    </location>
</feature>
<evidence type="ECO:0000256" key="15">
    <source>
        <dbReference type="PIRSR" id="PIRSR000130-2"/>
    </source>
</evidence>
<evidence type="ECO:0000256" key="8">
    <source>
        <dbReference type="ARBA" id="ARBA00022958"/>
    </source>
</evidence>
<feature type="binding site" description="in other chain" evidence="13 17">
    <location>
        <position position="305"/>
    </location>
    <ligand>
        <name>K(+)</name>
        <dbReference type="ChEBI" id="CHEBI:29103"/>
        <note>ligand shared between two tetrameric partners</note>
    </ligand>
</feature>
<dbReference type="OrthoDB" id="9805398at2"/>
<name>A0A2S9XCN5_9BACT</name>
<evidence type="ECO:0000256" key="13">
    <source>
        <dbReference type="HAMAP-Rule" id="MF_01964"/>
    </source>
</evidence>
<dbReference type="GO" id="GO:0006183">
    <property type="term" value="P:GTP biosynthetic process"/>
    <property type="evidence" value="ECO:0007669"/>
    <property type="project" value="TreeGrafter"/>
</dbReference>
<feature type="binding site" evidence="13">
    <location>
        <position position="473"/>
    </location>
    <ligand>
        <name>K(+)</name>
        <dbReference type="ChEBI" id="CHEBI:29103"/>
        <note>ligand shared between two tetrameric partners</note>
    </ligand>
</feature>